<dbReference type="PhylomeDB" id="A0A091UMD7"/>
<evidence type="ECO:0000313" key="1">
    <source>
        <dbReference type="EMBL" id="KFQ77421.1"/>
    </source>
</evidence>
<keyword evidence="2" id="KW-1185">Reference proteome</keyword>
<sequence>VLRNPKHVFFRVFPYHPQLLQPSSPLTAKYPKYCRHQV</sequence>
<organism evidence="1 2">
    <name type="scientific">Phaethon lepturus</name>
    <name type="common">White-tailed tropicbird</name>
    <dbReference type="NCBI Taxonomy" id="97097"/>
    <lineage>
        <taxon>Eukaryota</taxon>
        <taxon>Metazoa</taxon>
        <taxon>Chordata</taxon>
        <taxon>Craniata</taxon>
        <taxon>Vertebrata</taxon>
        <taxon>Euteleostomi</taxon>
        <taxon>Archelosauria</taxon>
        <taxon>Archosauria</taxon>
        <taxon>Dinosauria</taxon>
        <taxon>Saurischia</taxon>
        <taxon>Theropoda</taxon>
        <taxon>Coelurosauria</taxon>
        <taxon>Aves</taxon>
        <taxon>Neognathae</taxon>
        <taxon>Neoaves</taxon>
        <taxon>Phaethontimorphae</taxon>
        <taxon>Phaethontiformes</taxon>
        <taxon>Phaethontidae</taxon>
        <taxon>Phaethon</taxon>
    </lineage>
</organism>
<proteinExistence type="predicted"/>
<name>A0A091UMD7_PHALP</name>
<accession>A0A091UMD7</accession>
<feature type="non-terminal residue" evidence="1">
    <location>
        <position position="38"/>
    </location>
</feature>
<gene>
    <name evidence="1" type="ORF">N335_02533</name>
</gene>
<feature type="non-terminal residue" evidence="1">
    <location>
        <position position="1"/>
    </location>
</feature>
<protein>
    <submittedName>
        <fullName evidence="1">Uncharacterized protein</fullName>
    </submittedName>
</protein>
<evidence type="ECO:0000313" key="2">
    <source>
        <dbReference type="Proteomes" id="UP000053638"/>
    </source>
</evidence>
<dbReference type="EMBL" id="KK457801">
    <property type="protein sequence ID" value="KFQ77421.1"/>
    <property type="molecule type" value="Genomic_DNA"/>
</dbReference>
<reference evidence="1 2" key="1">
    <citation type="submission" date="2014-04" db="EMBL/GenBank/DDBJ databases">
        <title>Genome evolution of avian class.</title>
        <authorList>
            <person name="Zhang G."/>
            <person name="Li C."/>
        </authorList>
    </citation>
    <scope>NUCLEOTIDE SEQUENCE [LARGE SCALE GENOMIC DNA]</scope>
    <source>
        <strain evidence="1">BGI_N335</strain>
    </source>
</reference>
<dbReference type="AlphaFoldDB" id="A0A091UMD7"/>
<dbReference type="Proteomes" id="UP000053638">
    <property type="component" value="Unassembled WGS sequence"/>
</dbReference>